<dbReference type="PANTHER" id="PTHR45826:SF8">
    <property type="entry name" value="CATIONIC AMINO ACID TRANSPORTER"/>
    <property type="match status" value="1"/>
</dbReference>
<feature type="transmembrane region" description="Helical" evidence="12">
    <location>
        <begin position="397"/>
        <end position="414"/>
    </location>
</feature>
<reference evidence="13" key="2">
    <citation type="submission" date="2023-04" db="EMBL/GenBank/DDBJ databases">
        <authorList>
            <person name="Bruccoleri R.E."/>
            <person name="Oakeley E.J."/>
            <person name="Faust A.-M."/>
            <person name="Dessus-Babus S."/>
            <person name="Altorfer M."/>
            <person name="Burckhardt D."/>
            <person name="Oertli M."/>
            <person name="Naumann U."/>
            <person name="Petersen F."/>
            <person name="Wong J."/>
        </authorList>
    </citation>
    <scope>NUCLEOTIDE SEQUENCE</scope>
    <source>
        <strain evidence="13">GSM-AAB239-AS_SAM_17_03QT</strain>
        <tissue evidence="13">Leaf</tissue>
    </source>
</reference>
<comment type="caution">
    <text evidence="13">The sequence shown here is derived from an EMBL/GenBank/DDBJ whole genome shotgun (WGS) entry which is preliminary data.</text>
</comment>
<reference evidence="13" key="1">
    <citation type="journal article" date="2023" name="GigaByte">
        <title>Genome assembly of the bearded iris, Iris pallida Lam.</title>
        <authorList>
            <person name="Bruccoleri R.E."/>
            <person name="Oakeley E.J."/>
            <person name="Faust A.M.E."/>
            <person name="Altorfer M."/>
            <person name="Dessus-Babus S."/>
            <person name="Burckhardt D."/>
            <person name="Oertli M."/>
            <person name="Naumann U."/>
            <person name="Petersen F."/>
            <person name="Wong J."/>
        </authorList>
    </citation>
    <scope>NUCLEOTIDE SEQUENCE</scope>
    <source>
        <strain evidence="13">GSM-AAB239-AS_SAM_17_03QT</strain>
    </source>
</reference>
<dbReference type="GO" id="GO:0015293">
    <property type="term" value="F:symporter activity"/>
    <property type="evidence" value="ECO:0007669"/>
    <property type="project" value="UniProtKB-KW"/>
</dbReference>
<dbReference type="EMBL" id="JANAVB010021197">
    <property type="protein sequence ID" value="KAJ6826103.1"/>
    <property type="molecule type" value="Genomic_DNA"/>
</dbReference>
<dbReference type="InterPro" id="IPR002293">
    <property type="entry name" value="AA/rel_permease1"/>
</dbReference>
<feature type="transmembrane region" description="Helical" evidence="12">
    <location>
        <begin position="200"/>
        <end position="221"/>
    </location>
</feature>
<evidence type="ECO:0000256" key="10">
    <source>
        <dbReference type="ARBA" id="ARBA00080801"/>
    </source>
</evidence>
<keyword evidence="14" id="KW-1185">Reference proteome</keyword>
<evidence type="ECO:0000256" key="3">
    <source>
        <dbReference type="ARBA" id="ARBA00022475"/>
    </source>
</evidence>
<dbReference type="Pfam" id="PF13520">
    <property type="entry name" value="AA_permease_2"/>
    <property type="match status" value="1"/>
</dbReference>
<keyword evidence="5" id="KW-0769">Symport</keyword>
<dbReference type="FunFam" id="1.20.1740.10:FF:000041">
    <property type="entry name" value="Amino acid permease, putative"/>
    <property type="match status" value="1"/>
</dbReference>
<dbReference type="GO" id="GO:0005886">
    <property type="term" value="C:plasma membrane"/>
    <property type="evidence" value="ECO:0007669"/>
    <property type="project" value="UniProtKB-SubCell"/>
</dbReference>
<evidence type="ECO:0000256" key="2">
    <source>
        <dbReference type="ARBA" id="ARBA00022448"/>
    </source>
</evidence>
<dbReference type="AlphaFoldDB" id="A0AAX6GCC2"/>
<accession>A0AAX6GCC2</accession>
<feature type="transmembrane region" description="Helical" evidence="12">
    <location>
        <begin position="176"/>
        <end position="194"/>
    </location>
</feature>
<gene>
    <name evidence="13" type="ORF">M6B38_374060</name>
</gene>
<comment type="similarity">
    <text evidence="8">Belongs to the amino acid-polyamine-organocation (APC) superfamily. Polyamine:cation symporter (PHS) (TC 2.A.3.12) family.</text>
</comment>
<evidence type="ECO:0000256" key="12">
    <source>
        <dbReference type="SAM" id="Phobius"/>
    </source>
</evidence>
<keyword evidence="2" id="KW-0813">Transport</keyword>
<keyword evidence="6 12" id="KW-1133">Transmembrane helix</keyword>
<dbReference type="InterPro" id="IPR044566">
    <property type="entry name" value="RMV1-like"/>
</dbReference>
<comment type="subcellular location">
    <subcellularLocation>
        <location evidence="1">Cell membrane</location>
        <topology evidence="1">Multi-pass membrane protein</topology>
    </subcellularLocation>
</comment>
<evidence type="ECO:0000256" key="7">
    <source>
        <dbReference type="ARBA" id="ARBA00023136"/>
    </source>
</evidence>
<dbReference type="Proteomes" id="UP001140949">
    <property type="component" value="Unassembled WGS sequence"/>
</dbReference>
<evidence type="ECO:0000256" key="6">
    <source>
        <dbReference type="ARBA" id="ARBA00022989"/>
    </source>
</evidence>
<sequence>MTAHHQSPKQTGGGGGGGIEAEAAAKPAMECNSSSRSSSLHDAILDPKLLPAAAKGAKKLTLVPLMFLIYFEVSGGPYGSEPAVRAAGPLLSIVGFLVFPFVWSVPEALLTAELSTALPGNGGFVVWADRAFGPFFGSLMGTWKLLSGVINSAAFPVLCADYLSRVLPRLASGWPRTLAVVLANLVLSLVNYMGLTIVGYASVALCAASLLPFLIMSGAAAPRIRPRRWGRVAKEKDWSGFFNCLFWNLNFWDNASTMAGEVEKPQRTFPRALMGSVLMTVAAYLAPLLAVTGALDVGEGAWVDGFYADAAGMITGKWLKYWIEVGAVLSAIGLYEAQLSSSAFQLLGMADLGFLPHFFASRSEWFDTPWVGILTSSLITLAISFMSFSDIIASANFLYSLGMLLEIASFVWLRKKHPTLKRPYKVQLGTAGLACMCIVPSAFLIFVMTLATWKVAVISLGMTAFGVGLYFVMNVCRSRGCLKFSKGERVGEEEEERHDTSDHA</sequence>
<evidence type="ECO:0000256" key="11">
    <source>
        <dbReference type="SAM" id="MobiDB-lite"/>
    </source>
</evidence>
<feature type="transmembrane region" description="Helical" evidence="12">
    <location>
        <begin position="272"/>
        <end position="295"/>
    </location>
</feature>
<evidence type="ECO:0000256" key="9">
    <source>
        <dbReference type="ARBA" id="ARBA00074311"/>
    </source>
</evidence>
<dbReference type="PIRSF" id="PIRSF006060">
    <property type="entry name" value="AA_transporter"/>
    <property type="match status" value="1"/>
</dbReference>
<feature type="region of interest" description="Disordered" evidence="11">
    <location>
        <begin position="1"/>
        <end position="20"/>
    </location>
</feature>
<dbReference type="Gene3D" id="1.20.1740.10">
    <property type="entry name" value="Amino acid/polyamine transporter I"/>
    <property type="match status" value="1"/>
</dbReference>
<evidence type="ECO:0000313" key="14">
    <source>
        <dbReference type="Proteomes" id="UP001140949"/>
    </source>
</evidence>
<evidence type="ECO:0000313" key="13">
    <source>
        <dbReference type="EMBL" id="KAJ6826103.1"/>
    </source>
</evidence>
<protein>
    <recommendedName>
        <fullName evidence="9">Polyamine transporter PUT1</fullName>
    </recommendedName>
    <alternativeName>
        <fullName evidence="10">Polyamine uptake transporter 1</fullName>
    </alternativeName>
</protein>
<evidence type="ECO:0000256" key="8">
    <source>
        <dbReference type="ARBA" id="ARBA00024041"/>
    </source>
</evidence>
<evidence type="ECO:0000256" key="1">
    <source>
        <dbReference type="ARBA" id="ARBA00004651"/>
    </source>
</evidence>
<dbReference type="GO" id="GO:0015203">
    <property type="term" value="F:polyamine transmembrane transporter activity"/>
    <property type="evidence" value="ECO:0007669"/>
    <property type="project" value="UniProtKB-ARBA"/>
</dbReference>
<name>A0AAX6GCC2_IRIPA</name>
<keyword evidence="7 12" id="KW-0472">Membrane</keyword>
<feature type="transmembrane region" description="Helical" evidence="12">
    <location>
        <begin position="426"/>
        <end position="449"/>
    </location>
</feature>
<feature type="transmembrane region" description="Helical" evidence="12">
    <location>
        <begin position="455"/>
        <end position="476"/>
    </location>
</feature>
<keyword evidence="3" id="KW-1003">Cell membrane</keyword>
<organism evidence="13 14">
    <name type="scientific">Iris pallida</name>
    <name type="common">Sweet iris</name>
    <dbReference type="NCBI Taxonomy" id="29817"/>
    <lineage>
        <taxon>Eukaryota</taxon>
        <taxon>Viridiplantae</taxon>
        <taxon>Streptophyta</taxon>
        <taxon>Embryophyta</taxon>
        <taxon>Tracheophyta</taxon>
        <taxon>Spermatophyta</taxon>
        <taxon>Magnoliopsida</taxon>
        <taxon>Liliopsida</taxon>
        <taxon>Asparagales</taxon>
        <taxon>Iridaceae</taxon>
        <taxon>Iridoideae</taxon>
        <taxon>Irideae</taxon>
        <taxon>Iris</taxon>
    </lineage>
</organism>
<dbReference type="PANTHER" id="PTHR45826">
    <property type="entry name" value="POLYAMINE TRANSPORTER PUT1"/>
    <property type="match status" value="1"/>
</dbReference>
<evidence type="ECO:0000256" key="4">
    <source>
        <dbReference type="ARBA" id="ARBA00022692"/>
    </source>
</evidence>
<evidence type="ECO:0000256" key="5">
    <source>
        <dbReference type="ARBA" id="ARBA00022847"/>
    </source>
</evidence>
<proteinExistence type="inferred from homology"/>
<keyword evidence="4 12" id="KW-0812">Transmembrane</keyword>
<feature type="compositionally biased region" description="Polar residues" evidence="11">
    <location>
        <begin position="1"/>
        <end position="10"/>
    </location>
</feature>